<comment type="caution">
    <text evidence="5">The sequence shown here is derived from an EMBL/GenBank/DDBJ whole genome shotgun (WGS) entry which is preliminary data.</text>
</comment>
<accession>A0AAD5TJE8</accession>
<feature type="compositionally biased region" description="Pro residues" evidence="3">
    <location>
        <begin position="77"/>
        <end position="87"/>
    </location>
</feature>
<keyword evidence="6" id="KW-1185">Reference proteome</keyword>
<evidence type="ECO:0000256" key="3">
    <source>
        <dbReference type="SAM" id="MobiDB-lite"/>
    </source>
</evidence>
<dbReference type="PROSITE" id="PS50048">
    <property type="entry name" value="ZN2_CY6_FUNGAL_2"/>
    <property type="match status" value="1"/>
</dbReference>
<dbReference type="InterPro" id="IPR050335">
    <property type="entry name" value="ERT1_acuK_gluconeogen_tf"/>
</dbReference>
<keyword evidence="2" id="KW-0539">Nucleus</keyword>
<evidence type="ECO:0000256" key="2">
    <source>
        <dbReference type="ARBA" id="ARBA00023242"/>
    </source>
</evidence>
<dbReference type="PANTHER" id="PTHR47659:SF4">
    <property type="entry name" value="ZN(II)2CYS6 TRANSCRIPTION FACTOR (EUROFUNG)"/>
    <property type="match status" value="1"/>
</dbReference>
<dbReference type="CDD" id="cd00067">
    <property type="entry name" value="GAL4"/>
    <property type="match status" value="1"/>
</dbReference>
<reference evidence="5" key="1">
    <citation type="submission" date="2020-05" db="EMBL/GenBank/DDBJ databases">
        <title>Phylogenomic resolution of chytrid fungi.</title>
        <authorList>
            <person name="Stajich J.E."/>
            <person name="Amses K."/>
            <person name="Simmons R."/>
            <person name="Seto K."/>
            <person name="Myers J."/>
            <person name="Bonds A."/>
            <person name="Quandt C.A."/>
            <person name="Barry K."/>
            <person name="Liu P."/>
            <person name="Grigoriev I."/>
            <person name="Longcore J.E."/>
            <person name="James T.Y."/>
        </authorList>
    </citation>
    <scope>NUCLEOTIDE SEQUENCE</scope>
    <source>
        <strain evidence="5">JEL0379</strain>
    </source>
</reference>
<feature type="region of interest" description="Disordered" evidence="3">
    <location>
        <begin position="254"/>
        <end position="273"/>
    </location>
</feature>
<dbReference type="Proteomes" id="UP001212152">
    <property type="component" value="Unassembled WGS sequence"/>
</dbReference>
<evidence type="ECO:0000259" key="4">
    <source>
        <dbReference type="PROSITE" id="PS50048"/>
    </source>
</evidence>
<dbReference type="SMART" id="SM00066">
    <property type="entry name" value="GAL4"/>
    <property type="match status" value="1"/>
</dbReference>
<evidence type="ECO:0000313" key="5">
    <source>
        <dbReference type="EMBL" id="KAJ3178303.1"/>
    </source>
</evidence>
<sequence length="512" mass="54345">MHRAFFGLRPAFGLGRDYMGADGMSKAAVLLGGMNNGPADDIVDPFLGSDAQTVSPPQLRIPATTPGRLSSHAPTPFATPKPCPPFPRRSVDYSSLTTSSTSTTAYRQPTQPHPPTPISTLLAFKRQVRSDASLGLTSPIAAITPSSVITPITPPQDECMDVLLSDDFDFVRELEALENISFAAQSIGQDSDAFFPEQQQQPHAADKWMQSPKIEPANESAAMINAQQQLPQTIPGGLAALHTPAPAAAAPRPQVAARAHAPHTAKPISQHPRTKSYVHKACVSCKTSHVACDVTRPCQRCVRSGKADSCIDAERKKRGRPTTSHNVSGPPKAASASFRPKKRVRQTPAPVAAAAAEAPDVSPPSSFAPPAPYNNNNALTPELSAQLLSALIPLQTTFGGPLGLGFSSDGLSPSFMKQELFSGMSPQSDSSADMERAVADAATALLNGLNDFGSSSPDMQGLMEDYDQQSSMDIDLDMIKEEYPSPYLFGDAMLLPPQVVTQGELMGGVMHM</sequence>
<dbReference type="InterPro" id="IPR036864">
    <property type="entry name" value="Zn2-C6_fun-type_DNA-bd_sf"/>
</dbReference>
<organism evidence="5 6">
    <name type="scientific">Geranomyces variabilis</name>
    <dbReference type="NCBI Taxonomy" id="109894"/>
    <lineage>
        <taxon>Eukaryota</taxon>
        <taxon>Fungi</taxon>
        <taxon>Fungi incertae sedis</taxon>
        <taxon>Chytridiomycota</taxon>
        <taxon>Chytridiomycota incertae sedis</taxon>
        <taxon>Chytridiomycetes</taxon>
        <taxon>Spizellomycetales</taxon>
        <taxon>Powellomycetaceae</taxon>
        <taxon>Geranomyces</taxon>
    </lineage>
</organism>
<dbReference type="PROSITE" id="PS00463">
    <property type="entry name" value="ZN2_CY6_FUNGAL_1"/>
    <property type="match status" value="1"/>
</dbReference>
<dbReference type="EMBL" id="JADGJQ010000027">
    <property type="protein sequence ID" value="KAJ3178303.1"/>
    <property type="molecule type" value="Genomic_DNA"/>
</dbReference>
<evidence type="ECO:0000256" key="1">
    <source>
        <dbReference type="ARBA" id="ARBA00022723"/>
    </source>
</evidence>
<protein>
    <recommendedName>
        <fullName evidence="4">Zn(2)-C6 fungal-type domain-containing protein</fullName>
    </recommendedName>
</protein>
<feature type="domain" description="Zn(2)-C6 fungal-type" evidence="4">
    <location>
        <begin position="281"/>
        <end position="310"/>
    </location>
</feature>
<feature type="region of interest" description="Disordered" evidence="3">
    <location>
        <begin position="64"/>
        <end position="94"/>
    </location>
</feature>
<gene>
    <name evidence="5" type="ORF">HDU87_003615</name>
</gene>
<evidence type="ECO:0000313" key="6">
    <source>
        <dbReference type="Proteomes" id="UP001212152"/>
    </source>
</evidence>
<keyword evidence="1" id="KW-0479">Metal-binding</keyword>
<dbReference type="GO" id="GO:0008270">
    <property type="term" value="F:zinc ion binding"/>
    <property type="evidence" value="ECO:0007669"/>
    <property type="project" value="InterPro"/>
</dbReference>
<dbReference type="SUPFAM" id="SSF57701">
    <property type="entry name" value="Zn2/Cys6 DNA-binding domain"/>
    <property type="match status" value="1"/>
</dbReference>
<name>A0AAD5TJE8_9FUNG</name>
<dbReference type="Gene3D" id="4.10.240.10">
    <property type="entry name" value="Zn(2)-C6 fungal-type DNA-binding domain"/>
    <property type="match status" value="1"/>
</dbReference>
<feature type="compositionally biased region" description="Low complexity" evidence="3">
    <location>
        <begin position="348"/>
        <end position="365"/>
    </location>
</feature>
<dbReference type="GO" id="GO:0000981">
    <property type="term" value="F:DNA-binding transcription factor activity, RNA polymerase II-specific"/>
    <property type="evidence" value="ECO:0007669"/>
    <property type="project" value="InterPro"/>
</dbReference>
<dbReference type="InterPro" id="IPR001138">
    <property type="entry name" value="Zn2Cys6_DnaBD"/>
</dbReference>
<proteinExistence type="predicted"/>
<dbReference type="AlphaFoldDB" id="A0AAD5TJE8"/>
<dbReference type="PANTHER" id="PTHR47659">
    <property type="entry name" value="ZN(II)2CYS6 TRANSCRIPTION FACTOR (EUROFUNG)-RELATED"/>
    <property type="match status" value="1"/>
</dbReference>
<dbReference type="Pfam" id="PF00172">
    <property type="entry name" value="Zn_clus"/>
    <property type="match status" value="1"/>
</dbReference>
<feature type="region of interest" description="Disordered" evidence="3">
    <location>
        <begin position="309"/>
        <end position="369"/>
    </location>
</feature>